<dbReference type="PROSITE" id="PS51257">
    <property type="entry name" value="PROKAR_LIPOPROTEIN"/>
    <property type="match status" value="1"/>
</dbReference>
<proteinExistence type="predicted"/>
<keyword evidence="3" id="KW-0540">Nuclease</keyword>
<feature type="transmembrane region" description="Helical" evidence="1">
    <location>
        <begin position="12"/>
        <end position="32"/>
    </location>
</feature>
<sequence>MRFALHKLFPLLFHLVLMGCSGVLLLAAWSPYADPRSWWPLAFLGLTFPLWLLIVIFLWIFALLLRSKWIVLPTLALIGSWKAIRVTVALPHLSSATEDTTRPVIKLISYNVHSFAPYHNRPDPRGKYGRAMLQLIASQQPDIVCLQEFFTSDHPRLKQKDYKTYISDSLGYPYRYFSSDYNGASSTSHSGVIIFSRWPICRAGKIPIIQHPHAESLIYADLVIKQDTVRVFTVHLQSIYLNQNDLMQIEEMKQGNDTAWRASRPIWSKLKRAFIRRSEESKRVKQALQQSPYPFLICGDFNDTPVSFTYFTIAKGLQDGFVKCGQGLGATYYSISPTLRIDYILADPNWQFLHFRRIPVHLSDHYPVVAELQLHSPIHP</sequence>
<dbReference type="PANTHER" id="PTHR14859:SF15">
    <property type="entry name" value="ENDONUCLEASE_EXONUCLEASE_PHOSPHATASE DOMAIN-CONTAINING PROTEIN"/>
    <property type="match status" value="1"/>
</dbReference>
<feature type="transmembrane region" description="Helical" evidence="1">
    <location>
        <begin position="38"/>
        <end position="65"/>
    </location>
</feature>
<dbReference type="PANTHER" id="PTHR14859">
    <property type="entry name" value="CALCOFLUOR WHITE HYPERSENSITIVE PROTEIN PRECURSOR"/>
    <property type="match status" value="1"/>
</dbReference>
<dbReference type="EMBL" id="FPCJ01000001">
    <property type="protein sequence ID" value="SFV30603.1"/>
    <property type="molecule type" value="Genomic_DNA"/>
</dbReference>
<name>A0A1I7N7N9_9BACT</name>
<dbReference type="InterPro" id="IPR051916">
    <property type="entry name" value="GPI-anchor_lipid_remodeler"/>
</dbReference>
<evidence type="ECO:0000313" key="4">
    <source>
        <dbReference type="Proteomes" id="UP000199537"/>
    </source>
</evidence>
<gene>
    <name evidence="3" type="ORF">SAMN05660895_0839</name>
</gene>
<keyword evidence="3" id="KW-0378">Hydrolase</keyword>
<protein>
    <submittedName>
        <fullName evidence="3">Metal-dependent hydrolase, endonuclease/exonuclease/phosphatase family</fullName>
    </submittedName>
</protein>
<keyword evidence="1" id="KW-1133">Transmembrane helix</keyword>
<dbReference type="InterPro" id="IPR036691">
    <property type="entry name" value="Endo/exonu/phosph_ase_sf"/>
</dbReference>
<organism evidence="3 4">
    <name type="scientific">Thermoflavifilum thermophilum</name>
    <dbReference type="NCBI Taxonomy" id="1393122"/>
    <lineage>
        <taxon>Bacteria</taxon>
        <taxon>Pseudomonadati</taxon>
        <taxon>Bacteroidota</taxon>
        <taxon>Chitinophagia</taxon>
        <taxon>Chitinophagales</taxon>
        <taxon>Chitinophagaceae</taxon>
        <taxon>Thermoflavifilum</taxon>
    </lineage>
</organism>
<dbReference type="AlphaFoldDB" id="A0A1I7N7N9"/>
<feature type="domain" description="Endonuclease/exonuclease/phosphatase" evidence="2">
    <location>
        <begin position="108"/>
        <end position="365"/>
    </location>
</feature>
<keyword evidence="3" id="KW-0269">Exonuclease</keyword>
<keyword evidence="4" id="KW-1185">Reference proteome</keyword>
<dbReference type="InterPro" id="IPR005135">
    <property type="entry name" value="Endo/exonuclease/phosphatase"/>
</dbReference>
<dbReference type="Proteomes" id="UP000199537">
    <property type="component" value="Unassembled WGS sequence"/>
</dbReference>
<keyword evidence="3" id="KW-0255">Endonuclease</keyword>
<dbReference type="RefSeq" id="WP_092458144.1">
    <property type="nucleotide sequence ID" value="NZ_FPCJ01000001.1"/>
</dbReference>
<keyword evidence="1" id="KW-0472">Membrane</keyword>
<evidence type="ECO:0000259" key="2">
    <source>
        <dbReference type="Pfam" id="PF03372"/>
    </source>
</evidence>
<dbReference type="SUPFAM" id="SSF56219">
    <property type="entry name" value="DNase I-like"/>
    <property type="match status" value="1"/>
</dbReference>
<dbReference type="Gene3D" id="3.60.10.10">
    <property type="entry name" value="Endonuclease/exonuclease/phosphatase"/>
    <property type="match status" value="1"/>
</dbReference>
<evidence type="ECO:0000256" key="1">
    <source>
        <dbReference type="SAM" id="Phobius"/>
    </source>
</evidence>
<evidence type="ECO:0000313" key="3">
    <source>
        <dbReference type="EMBL" id="SFV30603.1"/>
    </source>
</evidence>
<dbReference type="OrthoDB" id="635146at2"/>
<dbReference type="GO" id="GO:0006506">
    <property type="term" value="P:GPI anchor biosynthetic process"/>
    <property type="evidence" value="ECO:0007669"/>
    <property type="project" value="TreeGrafter"/>
</dbReference>
<keyword evidence="1" id="KW-0812">Transmembrane</keyword>
<dbReference type="GO" id="GO:0004527">
    <property type="term" value="F:exonuclease activity"/>
    <property type="evidence" value="ECO:0007669"/>
    <property type="project" value="UniProtKB-KW"/>
</dbReference>
<accession>A0A1I7N7N9</accession>
<dbReference type="STRING" id="1393122.SAMN05660895_0839"/>
<dbReference type="CDD" id="cd09084">
    <property type="entry name" value="EEP-2"/>
    <property type="match status" value="1"/>
</dbReference>
<reference evidence="4" key="1">
    <citation type="submission" date="2016-10" db="EMBL/GenBank/DDBJ databases">
        <authorList>
            <person name="Varghese N."/>
            <person name="Submissions S."/>
        </authorList>
    </citation>
    <scope>NUCLEOTIDE SEQUENCE [LARGE SCALE GENOMIC DNA]</scope>
    <source>
        <strain evidence="4">DSM 14807</strain>
    </source>
</reference>
<dbReference type="GO" id="GO:0016020">
    <property type="term" value="C:membrane"/>
    <property type="evidence" value="ECO:0007669"/>
    <property type="project" value="GOC"/>
</dbReference>
<dbReference type="GO" id="GO:0004519">
    <property type="term" value="F:endonuclease activity"/>
    <property type="evidence" value="ECO:0007669"/>
    <property type="project" value="UniProtKB-KW"/>
</dbReference>
<dbReference type="Pfam" id="PF03372">
    <property type="entry name" value="Exo_endo_phos"/>
    <property type="match status" value="1"/>
</dbReference>